<keyword evidence="2" id="KW-1185">Reference proteome</keyword>
<proteinExistence type="predicted"/>
<dbReference type="EMBL" id="SLUN01000054">
    <property type="protein sequence ID" value="TCL55722.1"/>
    <property type="molecule type" value="Genomic_DNA"/>
</dbReference>
<sequence>MKRIDVLYFVLCFSMRSLPFLRRWDFGMVPRA</sequence>
<dbReference type="AlphaFoldDB" id="A0A4V2QBC4"/>
<evidence type="ECO:0000313" key="1">
    <source>
        <dbReference type="EMBL" id="TCL55722.1"/>
    </source>
</evidence>
<organism evidence="1 2">
    <name type="scientific">Hydrogenispora ethanolica</name>
    <dbReference type="NCBI Taxonomy" id="1082276"/>
    <lineage>
        <taxon>Bacteria</taxon>
        <taxon>Bacillati</taxon>
        <taxon>Bacillota</taxon>
        <taxon>Hydrogenispora</taxon>
    </lineage>
</organism>
<evidence type="ECO:0000313" key="2">
    <source>
        <dbReference type="Proteomes" id="UP000295008"/>
    </source>
</evidence>
<dbReference type="Proteomes" id="UP000295008">
    <property type="component" value="Unassembled WGS sequence"/>
</dbReference>
<gene>
    <name evidence="1" type="ORF">EDC14_10545</name>
</gene>
<protein>
    <submittedName>
        <fullName evidence="1">Uncharacterized protein</fullName>
    </submittedName>
</protein>
<comment type="caution">
    <text evidence="1">The sequence shown here is derived from an EMBL/GenBank/DDBJ whole genome shotgun (WGS) entry which is preliminary data.</text>
</comment>
<name>A0A4V2QBC4_HYDET</name>
<accession>A0A4V2QBC4</accession>
<reference evidence="1 2" key="1">
    <citation type="submission" date="2019-03" db="EMBL/GenBank/DDBJ databases">
        <title>Genomic Encyclopedia of Type Strains, Phase IV (KMG-IV): sequencing the most valuable type-strain genomes for metagenomic binning, comparative biology and taxonomic classification.</title>
        <authorList>
            <person name="Goeker M."/>
        </authorList>
    </citation>
    <scope>NUCLEOTIDE SEQUENCE [LARGE SCALE GENOMIC DNA]</scope>
    <source>
        <strain evidence="1 2">LX-B</strain>
    </source>
</reference>